<protein>
    <submittedName>
        <fullName evidence="1">Uncharacterized protein</fullName>
    </submittedName>
</protein>
<dbReference type="AlphaFoldDB" id="A0A1U7IQU0"/>
<dbReference type="EMBL" id="MRCE01000004">
    <property type="protein sequence ID" value="OKH39738.1"/>
    <property type="molecule type" value="Genomic_DNA"/>
</dbReference>
<dbReference type="OrthoDB" id="461614at2"/>
<accession>A0A1U7IQU0</accession>
<sequence>MTSKADNEPSWEPINNLTVPSGYTASAQIQTNRQDNQITFQELSKAAARIQEDPLKVKQLADRVYQLMLEDLHQEKQRNNNYGGLF</sequence>
<proteinExistence type="predicted"/>
<name>A0A1U7IQU0_9CYAN</name>
<organism evidence="1 2">
    <name type="scientific">[Phormidium ambiguum] IAM M-71</name>
    <dbReference type="NCBI Taxonomy" id="454136"/>
    <lineage>
        <taxon>Bacteria</taxon>
        <taxon>Bacillati</taxon>
        <taxon>Cyanobacteriota</taxon>
        <taxon>Cyanophyceae</taxon>
        <taxon>Oscillatoriophycideae</taxon>
        <taxon>Aerosakkonematales</taxon>
        <taxon>Aerosakkonemataceae</taxon>
        <taxon>Floridanema</taxon>
    </lineage>
</organism>
<comment type="caution">
    <text evidence="1">The sequence shown here is derived from an EMBL/GenBank/DDBJ whole genome shotgun (WGS) entry which is preliminary data.</text>
</comment>
<gene>
    <name evidence="1" type="ORF">NIES2119_05685</name>
</gene>
<dbReference type="Proteomes" id="UP000185860">
    <property type="component" value="Unassembled WGS sequence"/>
</dbReference>
<evidence type="ECO:0000313" key="2">
    <source>
        <dbReference type="Proteomes" id="UP000185860"/>
    </source>
</evidence>
<evidence type="ECO:0000313" key="1">
    <source>
        <dbReference type="EMBL" id="OKH39738.1"/>
    </source>
</evidence>
<reference evidence="1 2" key="1">
    <citation type="submission" date="2016-11" db="EMBL/GenBank/DDBJ databases">
        <title>Draft Genome Sequences of Nine Cyanobacterial Strains from Diverse Habitats.</title>
        <authorList>
            <person name="Zhu T."/>
            <person name="Hou S."/>
            <person name="Lu X."/>
            <person name="Hess W.R."/>
        </authorList>
    </citation>
    <scope>NUCLEOTIDE SEQUENCE [LARGE SCALE GENOMIC DNA]</scope>
    <source>
        <strain evidence="1 2">IAM M-71</strain>
    </source>
</reference>
<dbReference type="RefSeq" id="WP_073592460.1">
    <property type="nucleotide sequence ID" value="NZ_MRCE01000004.1"/>
</dbReference>